<dbReference type="AlphaFoldDB" id="A0A0A9FFD0"/>
<dbReference type="EMBL" id="GBRH01187962">
    <property type="protein sequence ID" value="JAE09934.1"/>
    <property type="molecule type" value="Transcribed_RNA"/>
</dbReference>
<organism evidence="1">
    <name type="scientific">Arundo donax</name>
    <name type="common">Giant reed</name>
    <name type="synonym">Donax arundinaceus</name>
    <dbReference type="NCBI Taxonomy" id="35708"/>
    <lineage>
        <taxon>Eukaryota</taxon>
        <taxon>Viridiplantae</taxon>
        <taxon>Streptophyta</taxon>
        <taxon>Embryophyta</taxon>
        <taxon>Tracheophyta</taxon>
        <taxon>Spermatophyta</taxon>
        <taxon>Magnoliopsida</taxon>
        <taxon>Liliopsida</taxon>
        <taxon>Poales</taxon>
        <taxon>Poaceae</taxon>
        <taxon>PACMAD clade</taxon>
        <taxon>Arundinoideae</taxon>
        <taxon>Arundineae</taxon>
        <taxon>Arundo</taxon>
    </lineage>
</organism>
<protein>
    <submittedName>
        <fullName evidence="1">Uncharacterized protein</fullName>
    </submittedName>
</protein>
<accession>A0A0A9FFD0</accession>
<sequence length="31" mass="3801">MVFLSHYWAQDQHVDYQNLKRKHLKKEPASC</sequence>
<reference evidence="1" key="1">
    <citation type="submission" date="2014-09" db="EMBL/GenBank/DDBJ databases">
        <authorList>
            <person name="Magalhaes I.L.F."/>
            <person name="Oliveira U."/>
            <person name="Santos F.R."/>
            <person name="Vidigal T.H.D.A."/>
            <person name="Brescovit A.D."/>
            <person name="Santos A.J."/>
        </authorList>
    </citation>
    <scope>NUCLEOTIDE SEQUENCE</scope>
    <source>
        <tissue evidence="1">Shoot tissue taken approximately 20 cm above the soil surface</tissue>
    </source>
</reference>
<reference evidence="1" key="2">
    <citation type="journal article" date="2015" name="Data Brief">
        <title>Shoot transcriptome of the giant reed, Arundo donax.</title>
        <authorList>
            <person name="Barrero R.A."/>
            <person name="Guerrero F.D."/>
            <person name="Moolhuijzen P."/>
            <person name="Goolsby J.A."/>
            <person name="Tidwell J."/>
            <person name="Bellgard S.E."/>
            <person name="Bellgard M.I."/>
        </authorList>
    </citation>
    <scope>NUCLEOTIDE SEQUENCE</scope>
    <source>
        <tissue evidence="1">Shoot tissue taken approximately 20 cm above the soil surface</tissue>
    </source>
</reference>
<evidence type="ECO:0000313" key="1">
    <source>
        <dbReference type="EMBL" id="JAE09934.1"/>
    </source>
</evidence>
<name>A0A0A9FFD0_ARUDO</name>
<proteinExistence type="predicted"/>